<sequence>MDGSPISPIKGLRRIERVWFTLPWIGLTMPVGTGSMIPVTTYGGRLTPEQTLTTVEGGGVCAAAGAATIVLVTRSAPAVECSARRRARWARLKEDWVKDGFPSHSSRSETRSYWRTRSF</sequence>
<name>A0ABP7TLP1_9SPHN</name>
<accession>A0ABP7TLP1</accession>
<proteinExistence type="predicted"/>
<comment type="caution">
    <text evidence="1">The sequence shown here is derived from an EMBL/GenBank/DDBJ whole genome shotgun (WGS) entry which is preliminary data.</text>
</comment>
<organism evidence="1 2">
    <name type="scientific">Sphingomonas rosea</name>
    <dbReference type="NCBI Taxonomy" id="335605"/>
    <lineage>
        <taxon>Bacteria</taxon>
        <taxon>Pseudomonadati</taxon>
        <taxon>Pseudomonadota</taxon>
        <taxon>Alphaproteobacteria</taxon>
        <taxon>Sphingomonadales</taxon>
        <taxon>Sphingomonadaceae</taxon>
        <taxon>Sphingomonas</taxon>
    </lineage>
</organism>
<dbReference type="EMBL" id="BAABBR010000001">
    <property type="protein sequence ID" value="GAA4028159.1"/>
    <property type="molecule type" value="Genomic_DNA"/>
</dbReference>
<dbReference type="Proteomes" id="UP001424459">
    <property type="component" value="Unassembled WGS sequence"/>
</dbReference>
<evidence type="ECO:0000313" key="1">
    <source>
        <dbReference type="EMBL" id="GAA4028159.1"/>
    </source>
</evidence>
<protein>
    <submittedName>
        <fullName evidence="1">Uncharacterized protein</fullName>
    </submittedName>
</protein>
<gene>
    <name evidence="1" type="ORF">GCM10022281_03700</name>
</gene>
<keyword evidence="2" id="KW-1185">Reference proteome</keyword>
<evidence type="ECO:0000313" key="2">
    <source>
        <dbReference type="Proteomes" id="UP001424459"/>
    </source>
</evidence>
<reference evidence="2" key="1">
    <citation type="journal article" date="2019" name="Int. J. Syst. Evol. Microbiol.">
        <title>The Global Catalogue of Microorganisms (GCM) 10K type strain sequencing project: providing services to taxonomists for standard genome sequencing and annotation.</title>
        <authorList>
            <consortium name="The Broad Institute Genomics Platform"/>
            <consortium name="The Broad Institute Genome Sequencing Center for Infectious Disease"/>
            <person name="Wu L."/>
            <person name="Ma J."/>
        </authorList>
    </citation>
    <scope>NUCLEOTIDE SEQUENCE [LARGE SCALE GENOMIC DNA]</scope>
    <source>
        <strain evidence="2">JCM 17564</strain>
    </source>
</reference>